<sequence>MTAMIKVSSLAENRRDRRKRKQSLQITCQSALSVTALECIVQNVTPVKKLTVTFYRGQTALDQQFSSDANKKPTTASFTLDITTSKKGTGGQYWCEAKLELGPEGPQPPPVMRSQNITIAMEQPPDNVSISFKNQTMFEGRQYSLQCEVQKVAPINNLTVTLYRGQTALDQQSYNDTDSKPKPVTKTFSFNITTSKDDDGAQYWCEAKLELGPEGPQPPPVVTSQKITASVHCESDN</sequence>
<comment type="caution">
    <text evidence="1">The sequence shown here is derived from an EMBL/GenBank/DDBJ whole genome shotgun (WGS) entry which is preliminary data.</text>
</comment>
<reference evidence="1" key="1">
    <citation type="submission" date="2020-04" db="EMBL/GenBank/DDBJ databases">
        <title>A chromosome-scale assembly and high-density genetic map of the yellow drum (Nibea albiflora) genome.</title>
        <authorList>
            <person name="Xu D."/>
            <person name="Zhang W."/>
            <person name="Chen R."/>
            <person name="Tan P."/>
            <person name="Wang L."/>
            <person name="Song H."/>
            <person name="Tian L."/>
            <person name="Zhu Q."/>
            <person name="Wang B."/>
        </authorList>
    </citation>
    <scope>NUCLEOTIDE SEQUENCE</scope>
    <source>
        <strain evidence="1">ZJHYS-2018</strain>
    </source>
</reference>
<keyword evidence="2" id="KW-1185">Reference proteome</keyword>
<dbReference type="Proteomes" id="UP000805704">
    <property type="component" value="Chromosome 1"/>
</dbReference>
<proteinExistence type="predicted"/>
<accession>A0ACB7FJB3</accession>
<protein>
    <submittedName>
        <fullName evidence="1">Intercellular adhesion molecule 2</fullName>
    </submittedName>
</protein>
<organism evidence="1 2">
    <name type="scientific">Nibea albiflora</name>
    <name type="common">Yellow drum</name>
    <name type="synonym">Corvina albiflora</name>
    <dbReference type="NCBI Taxonomy" id="240163"/>
    <lineage>
        <taxon>Eukaryota</taxon>
        <taxon>Metazoa</taxon>
        <taxon>Chordata</taxon>
        <taxon>Craniata</taxon>
        <taxon>Vertebrata</taxon>
        <taxon>Euteleostomi</taxon>
        <taxon>Actinopterygii</taxon>
        <taxon>Neopterygii</taxon>
        <taxon>Teleostei</taxon>
        <taxon>Neoteleostei</taxon>
        <taxon>Acanthomorphata</taxon>
        <taxon>Eupercaria</taxon>
        <taxon>Sciaenidae</taxon>
        <taxon>Nibea</taxon>
    </lineage>
</organism>
<evidence type="ECO:0000313" key="1">
    <source>
        <dbReference type="EMBL" id="KAG8014609.1"/>
    </source>
</evidence>
<gene>
    <name evidence="1" type="primary">ICAM2</name>
    <name evidence="1" type="ORF">GBF38_003165</name>
</gene>
<dbReference type="EMBL" id="CM024789">
    <property type="protein sequence ID" value="KAG8014609.1"/>
    <property type="molecule type" value="Genomic_DNA"/>
</dbReference>
<name>A0ACB7FJB3_NIBAL</name>
<evidence type="ECO:0000313" key="2">
    <source>
        <dbReference type="Proteomes" id="UP000805704"/>
    </source>
</evidence>